<name>A0A9W6FJV4_9FIRM</name>
<dbReference type="InterPro" id="IPR002104">
    <property type="entry name" value="Integrase_catalytic"/>
</dbReference>
<dbReference type="EMBL" id="BSCH01000045">
    <property type="protein sequence ID" value="GLG92168.1"/>
    <property type="molecule type" value="Genomic_DNA"/>
</dbReference>
<dbReference type="SUPFAM" id="SSF56349">
    <property type="entry name" value="DNA breaking-rejoining enzymes"/>
    <property type="match status" value="1"/>
</dbReference>
<evidence type="ECO:0000256" key="1">
    <source>
        <dbReference type="ARBA" id="ARBA00023172"/>
    </source>
</evidence>
<dbReference type="GO" id="GO:0015074">
    <property type="term" value="P:DNA integration"/>
    <property type="evidence" value="ECO:0007669"/>
    <property type="project" value="InterPro"/>
</dbReference>
<reference evidence="3" key="3">
    <citation type="journal article" date="2023" name="Int. J. Syst. Evol. Microbiol.">
        <title>Sellimonas catena sp. nov., isolated from human faeces.</title>
        <authorList>
            <person name="Hisatomi A."/>
            <person name="Ohkuma M."/>
            <person name="Sakamoto M."/>
        </authorList>
    </citation>
    <scope>NUCLEOTIDE SEQUENCE</scope>
    <source>
        <strain evidence="3">18CBH55</strain>
    </source>
</reference>
<dbReference type="InterPro" id="IPR011010">
    <property type="entry name" value="DNA_brk_join_enz"/>
</dbReference>
<dbReference type="GO" id="GO:0003677">
    <property type="term" value="F:DNA binding"/>
    <property type="evidence" value="ECO:0007669"/>
    <property type="project" value="InterPro"/>
</dbReference>
<evidence type="ECO:0000259" key="2">
    <source>
        <dbReference type="PROSITE" id="PS51898"/>
    </source>
</evidence>
<dbReference type="AlphaFoldDB" id="A0A9W6FJV4"/>
<dbReference type="Proteomes" id="UP001145094">
    <property type="component" value="Unassembled WGS sequence"/>
</dbReference>
<keyword evidence="1" id="KW-0233">DNA recombination</keyword>
<sequence>MLELYDTNYFEKDLILATQNHISPTLQNIRNTLVKICRRAGIQEYSLHALRHTFATNIVRKTTNMGELKDAAELLGDSYDVVIKTYFHTDSQKKVDLVDAIA</sequence>
<organism evidence="3 4">
    <name type="scientific">Sellimonas catena</name>
    <dbReference type="NCBI Taxonomy" id="2994035"/>
    <lineage>
        <taxon>Bacteria</taxon>
        <taxon>Bacillati</taxon>
        <taxon>Bacillota</taxon>
        <taxon>Clostridia</taxon>
        <taxon>Lachnospirales</taxon>
        <taxon>Lachnospiraceae</taxon>
        <taxon>Sellimonas</taxon>
    </lineage>
</organism>
<evidence type="ECO:0000313" key="3">
    <source>
        <dbReference type="EMBL" id="GLG92168.1"/>
    </source>
</evidence>
<comment type="caution">
    <text evidence="3">The sequence shown here is derived from an EMBL/GenBank/DDBJ whole genome shotgun (WGS) entry which is preliminary data.</text>
</comment>
<feature type="domain" description="Tyr recombinase" evidence="2">
    <location>
        <begin position="1"/>
        <end position="99"/>
    </location>
</feature>
<dbReference type="PROSITE" id="PS51898">
    <property type="entry name" value="TYR_RECOMBINASE"/>
    <property type="match status" value="1"/>
</dbReference>
<reference evidence="3" key="1">
    <citation type="submission" date="2022-11" db="EMBL/GenBank/DDBJ databases">
        <title>Draft genome sequence of Sellimonas catena strain 18CBH55.</title>
        <authorList>
            <person name="Hisatomi A."/>
            <person name="Ohkuma M."/>
            <person name="Sakamoto M."/>
        </authorList>
    </citation>
    <scope>NUCLEOTIDE SEQUENCE</scope>
    <source>
        <strain evidence="3">18CBH55</strain>
    </source>
</reference>
<gene>
    <name evidence="3" type="ORF">Selli2_35960</name>
</gene>
<evidence type="ECO:0000313" key="4">
    <source>
        <dbReference type="Proteomes" id="UP001145094"/>
    </source>
</evidence>
<dbReference type="GO" id="GO:0006310">
    <property type="term" value="P:DNA recombination"/>
    <property type="evidence" value="ECO:0007669"/>
    <property type="project" value="UniProtKB-KW"/>
</dbReference>
<protein>
    <recommendedName>
        <fullName evidence="2">Tyr recombinase domain-containing protein</fullName>
    </recommendedName>
</protein>
<dbReference type="InterPro" id="IPR013762">
    <property type="entry name" value="Integrase-like_cat_sf"/>
</dbReference>
<reference evidence="3" key="2">
    <citation type="submission" date="2022-11" db="EMBL/GenBank/DDBJ databases">
        <title>Draft genome sequence of Sellimonas catena strain 18CBH55.</title>
        <authorList>
            <person name="Atsushi H."/>
            <person name="Moriya O."/>
            <person name="Mitsuo S."/>
        </authorList>
    </citation>
    <scope>NUCLEOTIDE SEQUENCE</scope>
    <source>
        <strain evidence="3">18CBH55</strain>
    </source>
</reference>
<accession>A0A9W6FJV4</accession>
<dbReference type="Pfam" id="PF00589">
    <property type="entry name" value="Phage_integrase"/>
    <property type="match status" value="1"/>
</dbReference>
<proteinExistence type="predicted"/>
<dbReference type="Gene3D" id="1.10.443.10">
    <property type="entry name" value="Intergrase catalytic core"/>
    <property type="match status" value="1"/>
</dbReference>